<organism evidence="2 3">
    <name type="scientific">Claviceps arundinis</name>
    <dbReference type="NCBI Taxonomy" id="1623583"/>
    <lineage>
        <taxon>Eukaryota</taxon>
        <taxon>Fungi</taxon>
        <taxon>Dikarya</taxon>
        <taxon>Ascomycota</taxon>
        <taxon>Pezizomycotina</taxon>
        <taxon>Sordariomycetes</taxon>
        <taxon>Hypocreomycetidae</taxon>
        <taxon>Hypocreales</taxon>
        <taxon>Clavicipitaceae</taxon>
        <taxon>Claviceps</taxon>
    </lineage>
</organism>
<evidence type="ECO:0000313" key="2">
    <source>
        <dbReference type="EMBL" id="KAG5973085.1"/>
    </source>
</evidence>
<dbReference type="OrthoDB" id="5151118at2759"/>
<evidence type="ECO:0000313" key="3">
    <source>
        <dbReference type="Proteomes" id="UP000784919"/>
    </source>
</evidence>
<dbReference type="AlphaFoldDB" id="A0A9P7MY23"/>
<accession>A0A9P7MY23</accession>
<dbReference type="Proteomes" id="UP000784919">
    <property type="component" value="Unassembled WGS sequence"/>
</dbReference>
<proteinExistence type="predicted"/>
<protein>
    <submittedName>
        <fullName evidence="2">Uncharacterized protein</fullName>
    </submittedName>
</protein>
<feature type="region of interest" description="Disordered" evidence="1">
    <location>
        <begin position="1"/>
        <end position="37"/>
    </location>
</feature>
<evidence type="ECO:0000256" key="1">
    <source>
        <dbReference type="SAM" id="MobiDB-lite"/>
    </source>
</evidence>
<dbReference type="EMBL" id="SRPS01000037">
    <property type="protein sequence ID" value="KAG5973085.1"/>
    <property type="molecule type" value="Genomic_DNA"/>
</dbReference>
<name>A0A9P7MY23_9HYPO</name>
<reference evidence="2" key="1">
    <citation type="journal article" date="2020" name="bioRxiv">
        <title>Whole genome comparisons of ergot fungi reveals the divergence and evolution of species within the genus Claviceps are the result of varying mechanisms driving genome evolution and host range expansion.</title>
        <authorList>
            <person name="Wyka S.A."/>
            <person name="Mondo S.J."/>
            <person name="Liu M."/>
            <person name="Dettman J."/>
            <person name="Nalam V."/>
            <person name="Broders K.D."/>
        </authorList>
    </citation>
    <scope>NUCLEOTIDE SEQUENCE</scope>
    <source>
        <strain evidence="2">CCC 1102</strain>
    </source>
</reference>
<comment type="caution">
    <text evidence="2">The sequence shown here is derived from an EMBL/GenBank/DDBJ whole genome shotgun (WGS) entry which is preliminary data.</text>
</comment>
<sequence>MATPSTPARLRDTDGAAQYSRDTEPTSPFILQRSKRQRDANAAPVSIQLPWKLAEDDTTAQTYLGKQLDDLNRSFQVKKEVLTKLGRTLDDFVTGYRGDNQREHRASARLLVSMVLEHLNAKVFDTNNVQESITMPSMAPQMAFQGANSPNRDGPGGKVSYAAIASRGAGATHSNASATTVRATPPKPKPKEDIRVLVTLAEGAPRPEPYLMRHKLVTMLKGSPSDIQHVRRIPAGYAIQPATKLVRDRLVADELKKELGCAFDASKVSLPEKWYTYAIQDVPFSMKLGPAEYTSTGDLIEEEVYVQTGQKPVSWPESGYR</sequence>
<gene>
    <name evidence="2" type="ORF">E4U56_005285</name>
</gene>